<evidence type="ECO:0000256" key="4">
    <source>
        <dbReference type="ARBA" id="ARBA00022475"/>
    </source>
</evidence>
<evidence type="ECO:0000256" key="9">
    <source>
        <dbReference type="ARBA" id="ARBA00022958"/>
    </source>
</evidence>
<keyword evidence="16" id="KW-0868">Chloride</keyword>
<dbReference type="FunFam" id="1.20.1740.10:FF:000005">
    <property type="entry name" value="Solute carrier family 12 member 1"/>
    <property type="match status" value="1"/>
</dbReference>
<name>A0A6P7KPW7_BETSP</name>
<keyword evidence="15" id="KW-0739">Sodium transport</keyword>
<keyword evidence="6" id="KW-0597">Phosphoprotein</keyword>
<feature type="transmembrane region" description="Helical" evidence="19">
    <location>
        <begin position="525"/>
        <end position="543"/>
    </location>
</feature>
<evidence type="ECO:0000259" key="21">
    <source>
        <dbReference type="Pfam" id="PF03522"/>
    </source>
</evidence>
<dbReference type="InParanoid" id="A0A6P7KPW7"/>
<dbReference type="InterPro" id="IPR013612">
    <property type="entry name" value="AA_permease_N"/>
</dbReference>
<dbReference type="GO" id="GO:0055078">
    <property type="term" value="P:sodium ion homeostasis"/>
    <property type="evidence" value="ECO:0007669"/>
    <property type="project" value="TreeGrafter"/>
</dbReference>
<evidence type="ECO:0000256" key="16">
    <source>
        <dbReference type="ARBA" id="ARBA00023214"/>
    </source>
</evidence>
<sequence>MERFKSKEGEHINPSYDSTLDEPPVYEESNFSNGEHRVVRPSVISVFGRDTLDRMPSIDFYRNPGSVSGHRAVRPSLQELHNVFQKNGAISVPDTLEDNGRESDDTPSDDLESALPTDSNSGAVKFGWIKGVLVRCMLNIWGVMLFIRLSWVFGQAGWGLGIVVVGLSCVVTTTTGLSMSAICTNGVVRGGGAYYLISRSLGPEFGGSIGLIFAFANAVAVAMYVVGFAETVVDLMKEHAAIMVDETNDIRIIGCITVVLLLGISIAGMEWEAKAQILLLIILLVAIVNVFVGTFIPATLDKKSKGFFSYNPKVFSENFLPDFRDSETFFSVFAIFFPAATGILAGANISGDLRDPQGGLPKGTLLAILITGVTYLAVGLVVSATVVRDATGNTTDLVTPGVSCNGSAMAACELGYNFSSCDVQKCNFGLMNNFQVMTMVSGFGPLIIAGTFSATLSSALASLVSAPKVFQALCKDNIYKALHFFAKGYGKNNEPIRGYVLTFVISVAFILIGDLNMIAPIISNFFLASYALINFSCFHASYAKSPGWRPAYKYYNMWLSLLGAVLCCVVMFVINWWAALLTYGIEILLYIYVTVKKPAVNWGSSTQAVTYVSAVNNALSLSGVEDHVKNFRPQMLVLTASARSRPALLDLAHSFSKNFGLCLICEVFVGPRTKSVEEMNTNMEKNQQWLRTTSRKAFYTAVASDSFREGVERLLQASGLGRMRPNTLMVGFKKNWRTAGAEAVHNYVGVLHDAFDFEYGTVMLRINQGLDVSHIIEAEEEMLRVAKEHQELENDMTNMEKPKGLFRKSRNFSQQVLTTRVCSPQPPQMARMNERLLEASTQFKRKQPKGTIDVWWLFDDGGLTLLLPYILTTRRKWKDCKLRVFIAGQPERSDLDKEEMKSLLNKFRFAYSELKVIDDIHVKPNPESVRRFDEMIAPFRLHEGSKDTAQAEAMEREQPDKITDKELNLFEDKTSLQIRLNEVLQEHSKSANLIIVSMPIARKDSVSDYLYMAWLEILTTNLPPTLLIRGNHKSVLTFYS</sequence>
<dbReference type="GO" id="GO:0006884">
    <property type="term" value="P:cell volume homeostasis"/>
    <property type="evidence" value="ECO:0007669"/>
    <property type="project" value="TreeGrafter"/>
</dbReference>
<feature type="transmembrane region" description="Helical" evidence="19">
    <location>
        <begin position="159"/>
        <end position="188"/>
    </location>
</feature>
<keyword evidence="8" id="KW-0769">Symport</keyword>
<evidence type="ECO:0000256" key="6">
    <source>
        <dbReference type="ARBA" id="ARBA00022553"/>
    </source>
</evidence>
<keyword evidence="23" id="KW-1185">Reference proteome</keyword>
<accession>A0A6P7KPW7</accession>
<feature type="transmembrane region" description="Helical" evidence="19">
    <location>
        <begin position="499"/>
        <end position="519"/>
    </location>
</feature>
<evidence type="ECO:0000256" key="19">
    <source>
        <dbReference type="SAM" id="Phobius"/>
    </source>
</evidence>
<dbReference type="PRINTS" id="PR01207">
    <property type="entry name" value="NAKCLTRNSPRT"/>
</dbReference>
<keyword evidence="4" id="KW-1003">Cell membrane</keyword>
<evidence type="ECO:0000256" key="14">
    <source>
        <dbReference type="ARBA" id="ARBA00023180"/>
    </source>
</evidence>
<comment type="catalytic activity">
    <reaction evidence="17">
        <text>K(+)(out) + 2 chloride(out) + Na(+)(out) = K(+)(in) + 2 chloride(in) + Na(+)(in)</text>
        <dbReference type="Rhea" id="RHEA:72395"/>
        <dbReference type="ChEBI" id="CHEBI:17996"/>
        <dbReference type="ChEBI" id="CHEBI:29101"/>
        <dbReference type="ChEBI" id="CHEBI:29103"/>
    </reaction>
    <physiologicalReaction direction="left-to-right" evidence="17">
        <dbReference type="Rhea" id="RHEA:72396"/>
    </physiologicalReaction>
</comment>
<evidence type="ECO:0000256" key="17">
    <source>
        <dbReference type="ARBA" id="ARBA00048452"/>
    </source>
</evidence>
<comment type="similarity">
    <text evidence="2">Belongs to the SLC12A transporter family.</text>
</comment>
<feature type="transmembrane region" description="Helical" evidence="19">
    <location>
        <begin position="555"/>
        <end position="578"/>
    </location>
</feature>
<reference evidence="24" key="1">
    <citation type="submission" date="2025-08" db="UniProtKB">
        <authorList>
            <consortium name="RefSeq"/>
        </authorList>
    </citation>
    <scope>IDENTIFICATION</scope>
</reference>
<feature type="domain" description="Amino acid permease N-terminal" evidence="22">
    <location>
        <begin position="37"/>
        <end position="104"/>
    </location>
</feature>
<keyword evidence="9" id="KW-0630">Potassium</keyword>
<gene>
    <name evidence="24" type="primary">slc12a1</name>
</gene>
<evidence type="ECO:0000256" key="5">
    <source>
        <dbReference type="ARBA" id="ARBA00022538"/>
    </source>
</evidence>
<dbReference type="PANTHER" id="PTHR11827">
    <property type="entry name" value="SOLUTE CARRIER FAMILY 12, CATION COTRANSPORTERS"/>
    <property type="match status" value="1"/>
</dbReference>
<keyword evidence="14" id="KW-0325">Glycoprotein</keyword>
<evidence type="ECO:0000313" key="24">
    <source>
        <dbReference type="RefSeq" id="XP_028984647.1"/>
    </source>
</evidence>
<feature type="transmembrane region" description="Helical" evidence="19">
    <location>
        <begin position="250"/>
        <end position="271"/>
    </location>
</feature>
<evidence type="ECO:0000259" key="20">
    <source>
        <dbReference type="Pfam" id="PF00324"/>
    </source>
</evidence>
<feature type="transmembrane region" description="Helical" evidence="19">
    <location>
        <begin position="329"/>
        <end position="351"/>
    </location>
</feature>
<keyword evidence="5" id="KW-0633">Potassium transport</keyword>
<evidence type="ECO:0000313" key="23">
    <source>
        <dbReference type="Proteomes" id="UP000515150"/>
    </source>
</evidence>
<dbReference type="InterPro" id="IPR004841">
    <property type="entry name" value="AA-permease/SLC12A_dom"/>
</dbReference>
<dbReference type="Pfam" id="PF08403">
    <property type="entry name" value="AA_permease_N"/>
    <property type="match status" value="1"/>
</dbReference>
<keyword evidence="3" id="KW-0813">Transport</keyword>
<evidence type="ECO:0000256" key="10">
    <source>
        <dbReference type="ARBA" id="ARBA00022989"/>
    </source>
</evidence>
<dbReference type="Pfam" id="PF03522">
    <property type="entry name" value="SLC12"/>
    <property type="match status" value="1"/>
</dbReference>
<keyword evidence="12" id="KW-0406">Ion transport</keyword>
<dbReference type="GO" id="GO:0055075">
    <property type="term" value="P:potassium ion homeostasis"/>
    <property type="evidence" value="ECO:0007669"/>
    <property type="project" value="TreeGrafter"/>
</dbReference>
<dbReference type="Proteomes" id="UP000515150">
    <property type="component" value="Chromosome 16"/>
</dbReference>
<evidence type="ECO:0000256" key="15">
    <source>
        <dbReference type="ARBA" id="ARBA00023201"/>
    </source>
</evidence>
<feature type="transmembrane region" description="Helical" evidence="19">
    <location>
        <begin position="132"/>
        <end position="153"/>
    </location>
</feature>
<dbReference type="InterPro" id="IPR018491">
    <property type="entry name" value="SLC12_C"/>
</dbReference>
<dbReference type="GO" id="GO:0016324">
    <property type="term" value="C:apical plasma membrane"/>
    <property type="evidence" value="ECO:0007669"/>
    <property type="project" value="TreeGrafter"/>
</dbReference>
<evidence type="ECO:0000256" key="8">
    <source>
        <dbReference type="ARBA" id="ARBA00022847"/>
    </source>
</evidence>
<dbReference type="PANTHER" id="PTHR11827:SF93">
    <property type="entry name" value="SOLUTE CARRIER FAMILY 12 MEMBER 1"/>
    <property type="match status" value="1"/>
</dbReference>
<protein>
    <submittedName>
        <fullName evidence="24">Solute carrier family 12 member 1 isoform X1</fullName>
    </submittedName>
</protein>
<dbReference type="Gene3D" id="1.20.1740.10">
    <property type="entry name" value="Amino acid/polyamine transporter I"/>
    <property type="match status" value="1"/>
</dbReference>
<dbReference type="GO" id="GO:1990573">
    <property type="term" value="P:potassium ion import across plasma membrane"/>
    <property type="evidence" value="ECO:0007669"/>
    <property type="project" value="TreeGrafter"/>
</dbReference>
<evidence type="ECO:0000256" key="3">
    <source>
        <dbReference type="ARBA" id="ARBA00022448"/>
    </source>
</evidence>
<dbReference type="NCBIfam" id="TIGR00930">
    <property type="entry name" value="2a30"/>
    <property type="match status" value="1"/>
</dbReference>
<evidence type="ECO:0000256" key="2">
    <source>
        <dbReference type="ARBA" id="ARBA00010593"/>
    </source>
</evidence>
<feature type="domain" description="SLC12A transporter C-terminal" evidence="21">
    <location>
        <begin position="645"/>
        <end position="1040"/>
    </location>
</feature>
<organism evidence="23 24">
    <name type="scientific">Betta splendens</name>
    <name type="common">Siamese fighting fish</name>
    <dbReference type="NCBI Taxonomy" id="158456"/>
    <lineage>
        <taxon>Eukaryota</taxon>
        <taxon>Metazoa</taxon>
        <taxon>Chordata</taxon>
        <taxon>Craniata</taxon>
        <taxon>Vertebrata</taxon>
        <taxon>Euteleostomi</taxon>
        <taxon>Actinopterygii</taxon>
        <taxon>Neopterygii</taxon>
        <taxon>Teleostei</taxon>
        <taxon>Neoteleostei</taxon>
        <taxon>Acanthomorphata</taxon>
        <taxon>Anabantaria</taxon>
        <taxon>Anabantiformes</taxon>
        <taxon>Anabantoidei</taxon>
        <taxon>Osphronemidae</taxon>
        <taxon>Betta</taxon>
    </lineage>
</organism>
<dbReference type="AlphaFoldDB" id="A0A6P7KPW7"/>
<dbReference type="RefSeq" id="XP_028984647.1">
    <property type="nucleotide sequence ID" value="XM_029128814.3"/>
</dbReference>
<dbReference type="OrthoDB" id="2020542at2759"/>
<comment type="subcellular location">
    <subcellularLocation>
        <location evidence="1">Cell membrane</location>
        <topology evidence="1">Multi-pass membrane protein</topology>
    </subcellularLocation>
</comment>
<dbReference type="InterPro" id="IPR002443">
    <property type="entry name" value="SLC12A1/SLC12A2"/>
</dbReference>
<dbReference type="Pfam" id="PF00324">
    <property type="entry name" value="AA_permease"/>
    <property type="match status" value="1"/>
</dbReference>
<dbReference type="KEGG" id="bspl:114842853"/>
<evidence type="ECO:0000256" key="1">
    <source>
        <dbReference type="ARBA" id="ARBA00004651"/>
    </source>
</evidence>
<feature type="region of interest" description="Disordered" evidence="18">
    <location>
        <begin position="1"/>
        <end position="33"/>
    </location>
</feature>
<keyword evidence="10 19" id="KW-1133">Transmembrane helix</keyword>
<dbReference type="InterPro" id="IPR004842">
    <property type="entry name" value="SLC12A_fam"/>
</dbReference>
<feature type="transmembrane region" description="Helical" evidence="19">
    <location>
        <begin position="278"/>
        <end position="300"/>
    </location>
</feature>
<feature type="region of interest" description="Disordered" evidence="18">
    <location>
        <begin position="92"/>
        <end position="116"/>
    </location>
</feature>
<dbReference type="GO" id="GO:0008511">
    <property type="term" value="F:sodium:potassium:chloride symporter activity"/>
    <property type="evidence" value="ECO:0007669"/>
    <property type="project" value="TreeGrafter"/>
</dbReference>
<feature type="compositionally biased region" description="Basic and acidic residues" evidence="18">
    <location>
        <begin position="1"/>
        <end position="11"/>
    </location>
</feature>
<evidence type="ECO:0000256" key="11">
    <source>
        <dbReference type="ARBA" id="ARBA00023053"/>
    </source>
</evidence>
<keyword evidence="11" id="KW-0915">Sodium</keyword>
<dbReference type="GeneID" id="114842853"/>
<feature type="transmembrane region" description="Helical" evidence="19">
    <location>
        <begin position="209"/>
        <end position="230"/>
    </location>
</feature>
<evidence type="ECO:0000256" key="18">
    <source>
        <dbReference type="SAM" id="MobiDB-lite"/>
    </source>
</evidence>
<proteinExistence type="inferred from homology"/>
<feature type="transmembrane region" description="Helical" evidence="19">
    <location>
        <begin position="443"/>
        <end position="466"/>
    </location>
</feature>
<feature type="domain" description="Amino acid permease/ SLC12A" evidence="20">
    <location>
        <begin position="131"/>
        <end position="636"/>
    </location>
</feature>
<evidence type="ECO:0000259" key="22">
    <source>
        <dbReference type="Pfam" id="PF08403"/>
    </source>
</evidence>
<evidence type="ECO:0000256" key="7">
    <source>
        <dbReference type="ARBA" id="ARBA00022692"/>
    </source>
</evidence>
<evidence type="ECO:0000256" key="13">
    <source>
        <dbReference type="ARBA" id="ARBA00023136"/>
    </source>
</evidence>
<dbReference type="CTD" id="6557"/>
<dbReference type="GO" id="GO:0055064">
    <property type="term" value="P:chloride ion homeostasis"/>
    <property type="evidence" value="ECO:0007669"/>
    <property type="project" value="TreeGrafter"/>
</dbReference>
<keyword evidence="7 19" id="KW-0812">Transmembrane</keyword>
<keyword evidence="13 19" id="KW-0472">Membrane</keyword>
<evidence type="ECO:0000256" key="12">
    <source>
        <dbReference type="ARBA" id="ARBA00023065"/>
    </source>
</evidence>
<feature type="transmembrane region" description="Helical" evidence="19">
    <location>
        <begin position="363"/>
        <end position="387"/>
    </location>
</feature>